<evidence type="ECO:0000256" key="1">
    <source>
        <dbReference type="ARBA" id="ARBA00001946"/>
    </source>
</evidence>
<comment type="subcellular location">
    <subcellularLocation>
        <location evidence="2 19">Cell membrane</location>
        <topology evidence="2 19">Multi-pass membrane protein</topology>
    </subcellularLocation>
</comment>
<evidence type="ECO:0000256" key="7">
    <source>
        <dbReference type="ARBA" id="ARBA00022475"/>
    </source>
</evidence>
<evidence type="ECO:0000256" key="15">
    <source>
        <dbReference type="ARBA" id="ARBA00032605"/>
    </source>
</evidence>
<comment type="catalytic activity">
    <reaction evidence="18 19">
        <text>alpha-ribazole 5'-phosphate + adenosylcob(III)inamide-GDP = adenosylcob(III)alamin 5'-phosphate + GMP + H(+)</text>
        <dbReference type="Rhea" id="RHEA:23560"/>
        <dbReference type="ChEBI" id="CHEBI:15378"/>
        <dbReference type="ChEBI" id="CHEBI:57918"/>
        <dbReference type="ChEBI" id="CHEBI:58115"/>
        <dbReference type="ChEBI" id="CHEBI:60487"/>
        <dbReference type="ChEBI" id="CHEBI:60493"/>
        <dbReference type="EC" id="2.7.8.26"/>
    </reaction>
</comment>
<evidence type="ECO:0000256" key="17">
    <source>
        <dbReference type="ARBA" id="ARBA00048623"/>
    </source>
</evidence>
<evidence type="ECO:0000313" key="20">
    <source>
        <dbReference type="EMBL" id="RBW70406.1"/>
    </source>
</evidence>
<evidence type="ECO:0000256" key="9">
    <source>
        <dbReference type="ARBA" id="ARBA00022679"/>
    </source>
</evidence>
<dbReference type="OrthoDB" id="9794626at2"/>
<keyword evidence="10 19" id="KW-0812">Transmembrane</keyword>
<protein>
    <recommendedName>
        <fullName evidence="6 19">Adenosylcobinamide-GDP ribazoletransferase</fullName>
        <ecNumber evidence="5 19">2.7.8.26</ecNumber>
    </recommendedName>
    <alternativeName>
        <fullName evidence="16 19">Cobalamin synthase</fullName>
    </alternativeName>
    <alternativeName>
        <fullName evidence="15 19">Cobalamin-5'-phosphate synthase</fullName>
    </alternativeName>
</protein>
<comment type="function">
    <text evidence="14 19">Joins adenosylcobinamide-GDP and alpha-ribazole to generate adenosylcobalamin (Ado-cobalamin). Also synthesizes adenosylcobalamin 5'-phosphate from adenosylcobinamide-GDP and alpha-ribazole 5'-phosphate.</text>
</comment>
<keyword evidence="13 19" id="KW-0472">Membrane</keyword>
<dbReference type="GO" id="GO:0005886">
    <property type="term" value="C:plasma membrane"/>
    <property type="evidence" value="ECO:0007669"/>
    <property type="project" value="UniProtKB-SubCell"/>
</dbReference>
<feature type="transmembrane region" description="Helical" evidence="19">
    <location>
        <begin position="35"/>
        <end position="56"/>
    </location>
</feature>
<accession>A0A366XXM7</accession>
<feature type="transmembrane region" description="Helical" evidence="19">
    <location>
        <begin position="112"/>
        <end position="132"/>
    </location>
</feature>
<comment type="pathway">
    <text evidence="3 19">Cofactor biosynthesis; adenosylcobalamin biosynthesis; adenosylcobalamin from cob(II)yrinate a,c-diamide: step 7/7.</text>
</comment>
<dbReference type="EC" id="2.7.8.26" evidence="5 19"/>
<dbReference type="Proteomes" id="UP000253314">
    <property type="component" value="Unassembled WGS sequence"/>
</dbReference>
<dbReference type="UniPathway" id="UPA00148">
    <property type="reaction ID" value="UER00238"/>
</dbReference>
<dbReference type="PANTHER" id="PTHR34148">
    <property type="entry name" value="ADENOSYLCOBINAMIDE-GDP RIBAZOLETRANSFERASE"/>
    <property type="match status" value="1"/>
</dbReference>
<keyword evidence="21" id="KW-1185">Reference proteome</keyword>
<gene>
    <name evidence="19 20" type="primary">cobS</name>
    <name evidence="20" type="ORF">DS031_07095</name>
</gene>
<sequence>MTCYFESFLIALQFFTIIPVNKNIDLTEGNLKRSILYYPIIGLLFGIFISIIYYSLYFFTPFSSLTIAAVLVTVSIFLTGGLHLDGWIDCSDAYFSYRDKEKRLEIMKDPRVGAFGVLSLLFLLGWRFLFIYEITASYRWELLIIIPFIPMLSRIGMGMMFMRGKLAKNEGLAHYFQRALKPKDIVWYSVYILPLFVFPFYENNNLFLFLILLYNGALLFEKISHFFINKQFGGITGDTLGAAVEGCESWLWMILWLLHYFGTG</sequence>
<evidence type="ECO:0000256" key="2">
    <source>
        <dbReference type="ARBA" id="ARBA00004651"/>
    </source>
</evidence>
<keyword evidence="11 19" id="KW-0460">Magnesium</keyword>
<keyword evidence="7 19" id="KW-1003">Cell membrane</keyword>
<dbReference type="GO" id="GO:0008818">
    <property type="term" value="F:cobalamin 5'-phosphate synthase activity"/>
    <property type="evidence" value="ECO:0007669"/>
    <property type="project" value="UniProtKB-UniRule"/>
</dbReference>
<evidence type="ECO:0000256" key="19">
    <source>
        <dbReference type="HAMAP-Rule" id="MF_00719"/>
    </source>
</evidence>
<evidence type="ECO:0000256" key="18">
    <source>
        <dbReference type="ARBA" id="ARBA00049504"/>
    </source>
</evidence>
<name>A0A366XXM7_9BACI</name>
<evidence type="ECO:0000256" key="13">
    <source>
        <dbReference type="ARBA" id="ARBA00023136"/>
    </source>
</evidence>
<organism evidence="20 21">
    <name type="scientific">Bacillus taeanensis</name>
    <dbReference type="NCBI Taxonomy" id="273032"/>
    <lineage>
        <taxon>Bacteria</taxon>
        <taxon>Bacillati</taxon>
        <taxon>Bacillota</taxon>
        <taxon>Bacilli</taxon>
        <taxon>Bacillales</taxon>
        <taxon>Bacillaceae</taxon>
        <taxon>Bacillus</taxon>
    </lineage>
</organism>
<evidence type="ECO:0000256" key="3">
    <source>
        <dbReference type="ARBA" id="ARBA00004663"/>
    </source>
</evidence>
<comment type="cofactor">
    <cofactor evidence="1 19">
        <name>Mg(2+)</name>
        <dbReference type="ChEBI" id="CHEBI:18420"/>
    </cofactor>
</comment>
<evidence type="ECO:0000256" key="14">
    <source>
        <dbReference type="ARBA" id="ARBA00025228"/>
    </source>
</evidence>
<dbReference type="GO" id="GO:0009236">
    <property type="term" value="P:cobalamin biosynthetic process"/>
    <property type="evidence" value="ECO:0007669"/>
    <property type="project" value="UniProtKB-UniRule"/>
</dbReference>
<evidence type="ECO:0000256" key="5">
    <source>
        <dbReference type="ARBA" id="ARBA00013200"/>
    </source>
</evidence>
<feature type="transmembrane region" description="Helical" evidence="19">
    <location>
        <begin position="207"/>
        <end position="228"/>
    </location>
</feature>
<comment type="similarity">
    <text evidence="4 19">Belongs to the CobS family.</text>
</comment>
<dbReference type="NCBIfam" id="TIGR00317">
    <property type="entry name" value="cobS"/>
    <property type="match status" value="1"/>
</dbReference>
<dbReference type="GO" id="GO:0051073">
    <property type="term" value="F:adenosylcobinamide-GDP ribazoletransferase activity"/>
    <property type="evidence" value="ECO:0007669"/>
    <property type="project" value="UniProtKB-UniRule"/>
</dbReference>
<dbReference type="Pfam" id="PF02654">
    <property type="entry name" value="CobS"/>
    <property type="match status" value="1"/>
</dbReference>
<evidence type="ECO:0000256" key="8">
    <source>
        <dbReference type="ARBA" id="ARBA00022573"/>
    </source>
</evidence>
<dbReference type="InterPro" id="IPR003805">
    <property type="entry name" value="CobS"/>
</dbReference>
<feature type="transmembrane region" description="Helical" evidence="19">
    <location>
        <begin position="144"/>
        <end position="164"/>
    </location>
</feature>
<feature type="transmembrane region" description="Helical" evidence="19">
    <location>
        <begin position="62"/>
        <end position="84"/>
    </location>
</feature>
<dbReference type="AlphaFoldDB" id="A0A366XXM7"/>
<evidence type="ECO:0000256" key="12">
    <source>
        <dbReference type="ARBA" id="ARBA00022989"/>
    </source>
</evidence>
<proteinExistence type="inferred from homology"/>
<evidence type="ECO:0000256" key="6">
    <source>
        <dbReference type="ARBA" id="ARBA00015850"/>
    </source>
</evidence>
<reference evidence="20 21" key="1">
    <citation type="submission" date="2018-07" db="EMBL/GenBank/DDBJ databases">
        <title>Lottiidibacillus patelloidae gen. nov., sp. nov., isolated from the intestinal tract of a marine limpet and the reclassification of B. taeanensis BH030017T, B. algicola KMM 3737T and B. hwajinpoensis SW-72T as genus Lottiidibacillus.</title>
        <authorList>
            <person name="Liu R."/>
            <person name="Huang Z."/>
        </authorList>
    </citation>
    <scope>NUCLEOTIDE SEQUENCE [LARGE SCALE GENOMIC DNA]</scope>
    <source>
        <strain evidence="20 21">BH030017</strain>
    </source>
</reference>
<evidence type="ECO:0000256" key="11">
    <source>
        <dbReference type="ARBA" id="ARBA00022842"/>
    </source>
</evidence>
<keyword evidence="12 19" id="KW-1133">Transmembrane helix</keyword>
<comment type="caution">
    <text evidence="20">The sequence shown here is derived from an EMBL/GenBank/DDBJ whole genome shotgun (WGS) entry which is preliminary data.</text>
</comment>
<evidence type="ECO:0000256" key="10">
    <source>
        <dbReference type="ARBA" id="ARBA00022692"/>
    </source>
</evidence>
<dbReference type="EMBL" id="QOCW01000005">
    <property type="protein sequence ID" value="RBW70406.1"/>
    <property type="molecule type" value="Genomic_DNA"/>
</dbReference>
<keyword evidence="8 19" id="KW-0169">Cobalamin biosynthesis</keyword>
<feature type="transmembrane region" description="Helical" evidence="19">
    <location>
        <begin position="185"/>
        <end position="201"/>
    </location>
</feature>
<comment type="catalytic activity">
    <reaction evidence="17 19">
        <text>alpha-ribazole + adenosylcob(III)inamide-GDP = adenosylcob(III)alamin + GMP + H(+)</text>
        <dbReference type="Rhea" id="RHEA:16049"/>
        <dbReference type="ChEBI" id="CHEBI:10329"/>
        <dbReference type="ChEBI" id="CHEBI:15378"/>
        <dbReference type="ChEBI" id="CHEBI:18408"/>
        <dbReference type="ChEBI" id="CHEBI:58115"/>
        <dbReference type="ChEBI" id="CHEBI:60487"/>
        <dbReference type="EC" id="2.7.8.26"/>
    </reaction>
</comment>
<dbReference type="PANTHER" id="PTHR34148:SF1">
    <property type="entry name" value="ADENOSYLCOBINAMIDE-GDP RIBAZOLETRANSFERASE"/>
    <property type="match status" value="1"/>
</dbReference>
<dbReference type="HAMAP" id="MF_00719">
    <property type="entry name" value="CobS"/>
    <property type="match status" value="1"/>
</dbReference>
<evidence type="ECO:0000256" key="16">
    <source>
        <dbReference type="ARBA" id="ARBA00032853"/>
    </source>
</evidence>
<evidence type="ECO:0000313" key="21">
    <source>
        <dbReference type="Proteomes" id="UP000253314"/>
    </source>
</evidence>
<keyword evidence="9 19" id="KW-0808">Transferase</keyword>
<evidence type="ECO:0000256" key="4">
    <source>
        <dbReference type="ARBA" id="ARBA00010561"/>
    </source>
</evidence>